<dbReference type="Proteomes" id="UP000325187">
    <property type="component" value="Unassembled WGS sequence"/>
</dbReference>
<keyword evidence="1" id="KW-0732">Signal</keyword>
<organism evidence="2 3">
    <name type="scientific">Iodidimonas gelatinilytica</name>
    <dbReference type="NCBI Taxonomy" id="1236966"/>
    <lineage>
        <taxon>Bacteria</taxon>
        <taxon>Pseudomonadati</taxon>
        <taxon>Pseudomonadota</taxon>
        <taxon>Alphaproteobacteria</taxon>
        <taxon>Iodidimonadales</taxon>
        <taxon>Iodidimonadaceae</taxon>
        <taxon>Iodidimonas</taxon>
    </lineage>
</organism>
<dbReference type="GO" id="GO:0009279">
    <property type="term" value="C:cell outer membrane"/>
    <property type="evidence" value="ECO:0007669"/>
    <property type="project" value="InterPro"/>
</dbReference>
<dbReference type="EMBL" id="BKCM01000005">
    <property type="protein sequence ID" value="GER00557.1"/>
    <property type="molecule type" value="Genomic_DNA"/>
</dbReference>
<dbReference type="RefSeq" id="WP_150002093.1">
    <property type="nucleotide sequence ID" value="NZ_BKCM01000005.1"/>
</dbReference>
<evidence type="ECO:0008006" key="4">
    <source>
        <dbReference type="Google" id="ProtNLM"/>
    </source>
</evidence>
<proteinExistence type="predicted"/>
<dbReference type="GO" id="GO:0005507">
    <property type="term" value="F:copper ion binding"/>
    <property type="evidence" value="ECO:0007669"/>
    <property type="project" value="InterPro"/>
</dbReference>
<keyword evidence="3" id="KW-1185">Reference proteome</keyword>
<comment type="caution">
    <text evidence="2">The sequence shown here is derived from an EMBL/GenBank/DDBJ whole genome shotgun (WGS) entry which is preliminary data.</text>
</comment>
<name>A0A5A7MXG9_9PROT</name>
<dbReference type="Pfam" id="PF05275">
    <property type="entry name" value="CopB"/>
    <property type="match status" value="1"/>
</dbReference>
<feature type="signal peptide" evidence="1">
    <location>
        <begin position="1"/>
        <end position="19"/>
    </location>
</feature>
<evidence type="ECO:0000313" key="3">
    <source>
        <dbReference type="Proteomes" id="UP000325187"/>
    </source>
</evidence>
<evidence type="ECO:0000313" key="2">
    <source>
        <dbReference type="EMBL" id="GER00557.1"/>
    </source>
</evidence>
<dbReference type="InterPro" id="IPR036709">
    <property type="entry name" value="Autotransporte_beta_dom_sf"/>
</dbReference>
<protein>
    <recommendedName>
        <fullName evidence="4">Copper resistance protein B</fullName>
    </recommendedName>
</protein>
<gene>
    <name evidence="2" type="ORF">JCM17845_11800</name>
</gene>
<dbReference type="SUPFAM" id="SSF103515">
    <property type="entry name" value="Autotransporter"/>
    <property type="match status" value="1"/>
</dbReference>
<dbReference type="AlphaFoldDB" id="A0A5A7MXG9"/>
<accession>A0A5A7MXG9</accession>
<sequence length="247" mass="27793">MRALYSVVFICLSTFPASAQDARQTGAPADWPLPIHDTPATLFLQADRVEYRVMDGDDAFLWDMQGWFGSDRHKFWTKMEGKGTIEDGVDDAEFQALYSRMITPFFDLQMGVRQDVGPGPSRSYAVLGLQGLMPYWFELDGALFLSDKGDLTARVETEYELMLTQRLVAQPRIELNFAAQDIEESGIGAGLSSAEVGLRLRYEVRRQFAPYIGISWERLVGDSADFARARGSDPGETSVVFGLRFWF</sequence>
<dbReference type="GO" id="GO:0006878">
    <property type="term" value="P:intracellular copper ion homeostasis"/>
    <property type="evidence" value="ECO:0007669"/>
    <property type="project" value="InterPro"/>
</dbReference>
<feature type="chain" id="PRO_5023066748" description="Copper resistance protein B" evidence="1">
    <location>
        <begin position="20"/>
        <end position="247"/>
    </location>
</feature>
<evidence type="ECO:0000256" key="1">
    <source>
        <dbReference type="SAM" id="SignalP"/>
    </source>
</evidence>
<reference evidence="2 3" key="1">
    <citation type="submission" date="2019-09" db="EMBL/GenBank/DDBJ databases">
        <title>NBRP : Genome information of microbial organism related human and environment.</title>
        <authorList>
            <person name="Hattori M."/>
            <person name="Oshima K."/>
            <person name="Inaba H."/>
            <person name="Suda W."/>
            <person name="Sakamoto M."/>
            <person name="Iino T."/>
            <person name="Kitahara M."/>
            <person name="Oshida Y."/>
            <person name="Iida T."/>
            <person name="Kudo T."/>
            <person name="Itoh T."/>
            <person name="Ohkuma M."/>
        </authorList>
    </citation>
    <scope>NUCLEOTIDE SEQUENCE [LARGE SCALE GENOMIC DNA]</scope>
    <source>
        <strain evidence="2 3">Mie-1</strain>
    </source>
</reference>
<dbReference type="InterPro" id="IPR007939">
    <property type="entry name" value="Cu-R_B_prcur"/>
</dbReference>